<dbReference type="CDD" id="cd00808">
    <property type="entry name" value="GluRS_core"/>
    <property type="match status" value="1"/>
</dbReference>
<evidence type="ECO:0000256" key="5">
    <source>
        <dbReference type="ARBA" id="ARBA00022598"/>
    </source>
</evidence>
<proteinExistence type="inferred from homology"/>
<dbReference type="InterPro" id="IPR014729">
    <property type="entry name" value="Rossmann-like_a/b/a_fold"/>
</dbReference>
<dbReference type="InterPro" id="IPR000924">
    <property type="entry name" value="Glu/Gln-tRNA-synth"/>
</dbReference>
<accession>A0A0F5JXS6</accession>
<comment type="catalytic activity">
    <reaction evidence="10">
        <text>tRNA(Glu) + L-glutamate + ATP = L-glutamyl-tRNA(Glu) + AMP + diphosphate</text>
        <dbReference type="Rhea" id="RHEA:23540"/>
        <dbReference type="Rhea" id="RHEA-COMP:9663"/>
        <dbReference type="Rhea" id="RHEA-COMP:9680"/>
        <dbReference type="ChEBI" id="CHEBI:29985"/>
        <dbReference type="ChEBI" id="CHEBI:30616"/>
        <dbReference type="ChEBI" id="CHEBI:33019"/>
        <dbReference type="ChEBI" id="CHEBI:78442"/>
        <dbReference type="ChEBI" id="CHEBI:78520"/>
        <dbReference type="ChEBI" id="CHEBI:456215"/>
        <dbReference type="EC" id="6.1.1.17"/>
    </reaction>
</comment>
<evidence type="ECO:0000259" key="12">
    <source>
        <dbReference type="Pfam" id="PF19269"/>
    </source>
</evidence>
<dbReference type="AlphaFoldDB" id="A0A0F5JXS6"/>
<dbReference type="Pfam" id="PF19269">
    <property type="entry name" value="Anticodon_2"/>
    <property type="match status" value="1"/>
</dbReference>
<evidence type="ECO:0000256" key="9">
    <source>
        <dbReference type="ARBA" id="ARBA00023146"/>
    </source>
</evidence>
<comment type="subcellular location">
    <subcellularLocation>
        <location evidence="1 10">Cytoplasm</location>
    </subcellularLocation>
</comment>
<feature type="short sequence motif" description="'KMSKS' region" evidence="10">
    <location>
        <begin position="240"/>
        <end position="244"/>
    </location>
</feature>
<dbReference type="InterPro" id="IPR020058">
    <property type="entry name" value="Glu/Gln-tRNA-synth_Ib_cat-dom"/>
</dbReference>
<dbReference type="InterPro" id="IPR001412">
    <property type="entry name" value="aa-tRNA-synth_I_CS"/>
</dbReference>
<dbReference type="Pfam" id="PF00749">
    <property type="entry name" value="tRNA-synt_1c"/>
    <property type="match status" value="1"/>
</dbReference>
<dbReference type="FunFam" id="3.40.50.620:FF:000007">
    <property type="entry name" value="Glutamate--tRNA ligase"/>
    <property type="match status" value="1"/>
</dbReference>
<comment type="caution">
    <text evidence="13">The sequence shown here is derived from an EMBL/GenBank/DDBJ whole genome shotgun (WGS) entry which is preliminary data.</text>
</comment>
<dbReference type="SUPFAM" id="SSF52374">
    <property type="entry name" value="Nucleotidylyl transferase"/>
    <property type="match status" value="1"/>
</dbReference>
<reference evidence="13 14" key="1">
    <citation type="submission" date="2015-03" db="EMBL/GenBank/DDBJ databases">
        <title>Draft Genome Sequence of Burkholderia andropogonis type strain ICMP2807, isolated from Sorghum bicolor.</title>
        <authorList>
            <person name="Lopes-Santos L."/>
            <person name="Castro D.B."/>
            <person name="Ottoboni L.M."/>
            <person name="Park D."/>
            <person name="Weirc B.S."/>
            <person name="Destefano S.A."/>
        </authorList>
    </citation>
    <scope>NUCLEOTIDE SEQUENCE [LARGE SCALE GENOMIC DNA]</scope>
    <source>
        <strain evidence="13 14">ICMP2807</strain>
    </source>
</reference>
<keyword evidence="4 10" id="KW-0963">Cytoplasm</keyword>
<dbReference type="InterPro" id="IPR049940">
    <property type="entry name" value="GluQ/Sye"/>
</dbReference>
<comment type="subunit">
    <text evidence="3 10">Monomer.</text>
</comment>
<dbReference type="PROSITE" id="PS00178">
    <property type="entry name" value="AA_TRNA_LIGASE_I"/>
    <property type="match status" value="1"/>
</dbReference>
<dbReference type="Proteomes" id="UP000033618">
    <property type="component" value="Unassembled WGS sequence"/>
</dbReference>
<dbReference type="InterPro" id="IPR045462">
    <property type="entry name" value="aa-tRNA-synth_I_cd-bd"/>
</dbReference>
<dbReference type="GO" id="GO:0005524">
    <property type="term" value="F:ATP binding"/>
    <property type="evidence" value="ECO:0007669"/>
    <property type="project" value="UniProtKB-UniRule"/>
</dbReference>
<sequence>MVRTRFAPSPTGFIHLGNIRSALYPWAFARSKGGVFILRIEDTDVERSSDASVEVILEGMAWLDLDIDEGPFYQMQRMNRYREVVASMLEQGLAYPCYMSSDELDALREQQRAAGLKPRYDGRWRPEPGKVLPPPPEGVKPVVRFRNPLDGVVAWDDAVKGRIEIANEELDDLVIARPDGTPTYNFCVVVDDADMGITHVIRGDDHVNNTPRQINILQALGYTPPVYAHLPTVLNEEGEKMSKRAGAMAVTQYRDEGYLPEAIVNYLARLGWAHGDAEIFSREQFVSWFDLDHLGKSPAQYDPEKLKWLNGHYIKTGDAARLASLTTPFMTALGVDVNAAGAPDWVGVVALMKDRAVTLKDLADSALMFYRELEPAPDALAQHLTDAVKPAVAALRDALATVEWERAAIGAALKQVLSAHSLKMPALAMPVRLLVAGTTHTPSIDAVLELFGKDRVLSRLAHGVA</sequence>
<dbReference type="GO" id="GO:0006424">
    <property type="term" value="P:glutamyl-tRNA aminoacylation"/>
    <property type="evidence" value="ECO:0007669"/>
    <property type="project" value="UniProtKB-UniRule"/>
</dbReference>
<dbReference type="PATRIC" id="fig|28092.6.peg.3817"/>
<dbReference type="InterPro" id="IPR004527">
    <property type="entry name" value="Glu-tRNA-ligase_bac/mito"/>
</dbReference>
<keyword evidence="14" id="KW-1185">Reference proteome</keyword>
<dbReference type="PANTHER" id="PTHR43311:SF2">
    <property type="entry name" value="GLUTAMATE--TRNA LIGASE, MITOCHONDRIAL-RELATED"/>
    <property type="match status" value="1"/>
</dbReference>
<keyword evidence="6 10" id="KW-0547">Nucleotide-binding</keyword>
<comment type="function">
    <text evidence="10">Catalyzes the attachment of glutamate to tRNA(Glu) in a two-step reaction: glutamate is first activated by ATP to form Glu-AMP and then transferred to the acceptor end of tRNA(Glu).</text>
</comment>
<keyword evidence="8 10" id="KW-0648">Protein biosynthesis</keyword>
<organism evidence="13 14">
    <name type="scientific">Robbsia andropogonis</name>
    <dbReference type="NCBI Taxonomy" id="28092"/>
    <lineage>
        <taxon>Bacteria</taxon>
        <taxon>Pseudomonadati</taxon>
        <taxon>Pseudomonadota</taxon>
        <taxon>Betaproteobacteria</taxon>
        <taxon>Burkholderiales</taxon>
        <taxon>Burkholderiaceae</taxon>
        <taxon>Robbsia</taxon>
    </lineage>
</organism>
<dbReference type="PRINTS" id="PR00987">
    <property type="entry name" value="TRNASYNTHGLU"/>
</dbReference>
<evidence type="ECO:0000313" key="14">
    <source>
        <dbReference type="Proteomes" id="UP000033618"/>
    </source>
</evidence>
<dbReference type="SUPFAM" id="SSF48163">
    <property type="entry name" value="An anticodon-binding domain of class I aminoacyl-tRNA synthetases"/>
    <property type="match status" value="1"/>
</dbReference>
<dbReference type="GO" id="GO:0000049">
    <property type="term" value="F:tRNA binding"/>
    <property type="evidence" value="ECO:0007669"/>
    <property type="project" value="InterPro"/>
</dbReference>
<dbReference type="NCBIfam" id="TIGR00464">
    <property type="entry name" value="gltX_bact"/>
    <property type="match status" value="1"/>
</dbReference>
<evidence type="ECO:0000256" key="2">
    <source>
        <dbReference type="ARBA" id="ARBA00007894"/>
    </source>
</evidence>
<feature type="domain" description="Glutamyl/glutaminyl-tRNA synthetase class Ib catalytic" evidence="11">
    <location>
        <begin position="1"/>
        <end position="308"/>
    </location>
</feature>
<evidence type="ECO:0000256" key="6">
    <source>
        <dbReference type="ARBA" id="ARBA00022741"/>
    </source>
</evidence>
<name>A0A0F5JXS6_9BURK</name>
<dbReference type="GO" id="GO:0008270">
    <property type="term" value="F:zinc ion binding"/>
    <property type="evidence" value="ECO:0007669"/>
    <property type="project" value="InterPro"/>
</dbReference>
<evidence type="ECO:0000256" key="1">
    <source>
        <dbReference type="ARBA" id="ARBA00004496"/>
    </source>
</evidence>
<dbReference type="Gene3D" id="3.40.50.620">
    <property type="entry name" value="HUPs"/>
    <property type="match status" value="1"/>
</dbReference>
<dbReference type="InterPro" id="IPR033910">
    <property type="entry name" value="GluRS_core"/>
</dbReference>
<feature type="binding site" evidence="10">
    <location>
        <position position="243"/>
    </location>
    <ligand>
        <name>ATP</name>
        <dbReference type="ChEBI" id="CHEBI:30616"/>
    </ligand>
</feature>
<keyword evidence="7 10" id="KW-0067">ATP-binding</keyword>
<dbReference type="EMBL" id="LAQU01000017">
    <property type="protein sequence ID" value="KKB62671.1"/>
    <property type="molecule type" value="Genomic_DNA"/>
</dbReference>
<dbReference type="Gene3D" id="1.10.10.350">
    <property type="match status" value="1"/>
</dbReference>
<comment type="caution">
    <text evidence="10">Lacks conserved residue(s) required for the propagation of feature annotation.</text>
</comment>
<gene>
    <name evidence="10" type="primary">gltX</name>
    <name evidence="13" type="ORF">WM40_16210</name>
</gene>
<evidence type="ECO:0000256" key="7">
    <source>
        <dbReference type="ARBA" id="ARBA00022840"/>
    </source>
</evidence>
<comment type="similarity">
    <text evidence="2 10">Belongs to the class-I aminoacyl-tRNA synthetase family. Glutamate--tRNA ligase type 1 subfamily.</text>
</comment>
<protein>
    <recommendedName>
        <fullName evidence="10">Glutamate--tRNA ligase</fullName>
        <ecNumber evidence="10">6.1.1.17</ecNumber>
    </recommendedName>
    <alternativeName>
        <fullName evidence="10">Glutamyl-tRNA synthetase</fullName>
        <shortName evidence="10">GluRS</shortName>
    </alternativeName>
</protein>
<evidence type="ECO:0000259" key="11">
    <source>
        <dbReference type="Pfam" id="PF00749"/>
    </source>
</evidence>
<evidence type="ECO:0000256" key="10">
    <source>
        <dbReference type="HAMAP-Rule" id="MF_00022"/>
    </source>
</evidence>
<dbReference type="InterPro" id="IPR008925">
    <property type="entry name" value="aa_tRNA-synth_I_cd-bd_sf"/>
</dbReference>
<evidence type="ECO:0000313" key="13">
    <source>
        <dbReference type="EMBL" id="KKB62671.1"/>
    </source>
</evidence>
<keyword evidence="5 10" id="KW-0436">Ligase</keyword>
<evidence type="ECO:0000256" key="4">
    <source>
        <dbReference type="ARBA" id="ARBA00022490"/>
    </source>
</evidence>
<dbReference type="InterPro" id="IPR020751">
    <property type="entry name" value="aa-tRNA-synth_I_codon-bd_sub2"/>
</dbReference>
<dbReference type="EC" id="6.1.1.17" evidence="10"/>
<dbReference type="GO" id="GO:0005829">
    <property type="term" value="C:cytosol"/>
    <property type="evidence" value="ECO:0007669"/>
    <property type="project" value="TreeGrafter"/>
</dbReference>
<feature type="domain" description="Aminoacyl-tRNA synthetase class I anticodon-binding" evidence="12">
    <location>
        <begin position="322"/>
        <end position="463"/>
    </location>
</feature>
<dbReference type="GO" id="GO:0004818">
    <property type="term" value="F:glutamate-tRNA ligase activity"/>
    <property type="evidence" value="ECO:0007669"/>
    <property type="project" value="UniProtKB-UniRule"/>
</dbReference>
<dbReference type="STRING" id="28092.WM40_16210"/>
<feature type="short sequence motif" description="'HIGH' region" evidence="10">
    <location>
        <begin position="8"/>
        <end position="18"/>
    </location>
</feature>
<evidence type="ECO:0000256" key="8">
    <source>
        <dbReference type="ARBA" id="ARBA00022917"/>
    </source>
</evidence>
<dbReference type="PANTHER" id="PTHR43311">
    <property type="entry name" value="GLUTAMATE--TRNA LIGASE"/>
    <property type="match status" value="1"/>
</dbReference>
<dbReference type="HAMAP" id="MF_00022">
    <property type="entry name" value="Glu_tRNA_synth_type1"/>
    <property type="match status" value="1"/>
</dbReference>
<evidence type="ECO:0000256" key="3">
    <source>
        <dbReference type="ARBA" id="ARBA00011245"/>
    </source>
</evidence>
<keyword evidence="9 10" id="KW-0030">Aminoacyl-tRNA synthetase</keyword>